<dbReference type="InterPro" id="IPR052356">
    <property type="entry name" value="Thiol_S-MT"/>
</dbReference>
<dbReference type="InterPro" id="IPR013216">
    <property type="entry name" value="Methyltransf_11"/>
</dbReference>
<dbReference type="CDD" id="cd02440">
    <property type="entry name" value="AdoMet_MTases"/>
    <property type="match status" value="1"/>
</dbReference>
<dbReference type="Pfam" id="PF08241">
    <property type="entry name" value="Methyltransf_11"/>
    <property type="match status" value="1"/>
</dbReference>
<dbReference type="InterPro" id="IPR029063">
    <property type="entry name" value="SAM-dependent_MTases_sf"/>
</dbReference>
<dbReference type="PANTHER" id="PTHR45036">
    <property type="entry name" value="METHYLTRANSFERASE LIKE 7B"/>
    <property type="match status" value="1"/>
</dbReference>
<dbReference type="AlphaFoldDB" id="A0A7R9WVS9"/>
<feature type="compositionally biased region" description="Basic and acidic residues" evidence="1">
    <location>
        <begin position="107"/>
        <end position="120"/>
    </location>
</feature>
<evidence type="ECO:0000256" key="1">
    <source>
        <dbReference type="SAM" id="MobiDB-lite"/>
    </source>
</evidence>
<dbReference type="GO" id="GO:0008757">
    <property type="term" value="F:S-adenosylmethionine-dependent methyltransferase activity"/>
    <property type="evidence" value="ECO:0007669"/>
    <property type="project" value="InterPro"/>
</dbReference>
<gene>
    <name evidence="3" type="ORF">CAUS1442_LOCUS9317</name>
</gene>
<dbReference type="Gene3D" id="3.40.50.150">
    <property type="entry name" value="Vaccinia Virus protein VP39"/>
    <property type="match status" value="1"/>
</dbReference>
<feature type="region of interest" description="Disordered" evidence="1">
    <location>
        <begin position="107"/>
        <end position="126"/>
    </location>
</feature>
<evidence type="ECO:0000313" key="3">
    <source>
        <dbReference type="EMBL" id="CAD8337189.1"/>
    </source>
</evidence>
<evidence type="ECO:0000259" key="2">
    <source>
        <dbReference type="Pfam" id="PF08241"/>
    </source>
</evidence>
<organism evidence="3">
    <name type="scientific">Craspedostauros australis</name>
    <dbReference type="NCBI Taxonomy" id="1486917"/>
    <lineage>
        <taxon>Eukaryota</taxon>
        <taxon>Sar</taxon>
        <taxon>Stramenopiles</taxon>
        <taxon>Ochrophyta</taxon>
        <taxon>Bacillariophyta</taxon>
        <taxon>Bacillariophyceae</taxon>
        <taxon>Bacillariophycidae</taxon>
        <taxon>Naviculales</taxon>
        <taxon>Naviculaceae</taxon>
        <taxon>Craspedostauros</taxon>
    </lineage>
</organism>
<protein>
    <recommendedName>
        <fullName evidence="2">Methyltransferase type 11 domain-containing protein</fullName>
    </recommendedName>
</protein>
<proteinExistence type="predicted"/>
<dbReference type="EMBL" id="HBEF01014877">
    <property type="protein sequence ID" value="CAD8337189.1"/>
    <property type="molecule type" value="Transcribed_RNA"/>
</dbReference>
<feature type="non-terminal residue" evidence="3">
    <location>
        <position position="1"/>
    </location>
</feature>
<name>A0A7R9WVS9_9STRA</name>
<reference evidence="3" key="1">
    <citation type="submission" date="2021-01" db="EMBL/GenBank/DDBJ databases">
        <authorList>
            <person name="Corre E."/>
            <person name="Pelletier E."/>
            <person name="Niang G."/>
            <person name="Scheremetjew M."/>
            <person name="Finn R."/>
            <person name="Kale V."/>
            <person name="Holt S."/>
            <person name="Cochrane G."/>
            <person name="Meng A."/>
            <person name="Brown T."/>
            <person name="Cohen L."/>
        </authorList>
    </citation>
    <scope>NUCLEOTIDE SEQUENCE</scope>
    <source>
        <strain evidence="3">CCMP3328</strain>
    </source>
</reference>
<sequence length="400" mass="43945">VDHLQQSNTKRDLLYGTSACNRYHSRTITSIIKAPTNLSSRCYLFHHPHDLASLNPFSAARMVTTMANIAGALSVALLVTTMIPFTLDNNSQAHAFIVTSRNTEHGVHPLRMMDDDRNSDDRDDSNDDAISRRSLFLKAPVAVGGAVIYGKLVSDSIQKLTRGDLVFPDDHERRVASTIATAFANCIPAASDGRPLRVLEVGIGKDLRVLRRNLYNDGFRKLENAGVTSVQLVGADLSPPSDAILADAKQRVGKQLQQSNSGVQVDIQVLQTSIESMPTFADGSFDCIVCCLTLCSVSNPQAAVMEMKRLLRPQGGTLAFVEHVAVNQDESYPILRAQQQVFDPLQQIVADNCHLRRETDRTVAEVFGNATRWLAQERFVVDGMWPVSCQTCGVLQTILI</sequence>
<feature type="domain" description="Methyltransferase type 11" evidence="2">
    <location>
        <begin position="230"/>
        <end position="315"/>
    </location>
</feature>
<dbReference type="PANTHER" id="PTHR45036:SF1">
    <property type="entry name" value="METHYLTRANSFERASE LIKE 7A"/>
    <property type="match status" value="1"/>
</dbReference>
<accession>A0A7R9WVS9</accession>
<dbReference type="SUPFAM" id="SSF53335">
    <property type="entry name" value="S-adenosyl-L-methionine-dependent methyltransferases"/>
    <property type="match status" value="1"/>
</dbReference>